<evidence type="ECO:0000256" key="2">
    <source>
        <dbReference type="ARBA" id="ARBA00004477"/>
    </source>
</evidence>
<keyword evidence="7 9" id="KW-1133">Transmembrane helix</keyword>
<comment type="subcellular location">
    <subcellularLocation>
        <location evidence="2">Endoplasmic reticulum membrane</location>
        <topology evidence="2">Multi-pass membrane protein</topology>
    </subcellularLocation>
</comment>
<dbReference type="InterPro" id="IPR036249">
    <property type="entry name" value="Thioredoxin-like_sf"/>
</dbReference>
<organism evidence="11 12">
    <name type="scientific">Metschnikowia aff. pulcherrima</name>
    <dbReference type="NCBI Taxonomy" id="2163413"/>
    <lineage>
        <taxon>Eukaryota</taxon>
        <taxon>Fungi</taxon>
        <taxon>Dikarya</taxon>
        <taxon>Ascomycota</taxon>
        <taxon>Saccharomycotina</taxon>
        <taxon>Pichiomycetes</taxon>
        <taxon>Metschnikowiaceae</taxon>
        <taxon>Metschnikowia</taxon>
    </lineage>
</organism>
<keyword evidence="11" id="KW-0808">Transferase</keyword>
<dbReference type="GO" id="GO:0008250">
    <property type="term" value="C:oligosaccharyltransferase complex"/>
    <property type="evidence" value="ECO:0007669"/>
    <property type="project" value="TreeGrafter"/>
</dbReference>
<evidence type="ECO:0000256" key="5">
    <source>
        <dbReference type="ARBA" id="ARBA00022729"/>
    </source>
</evidence>
<evidence type="ECO:0000313" key="12">
    <source>
        <dbReference type="Proteomes" id="UP000292447"/>
    </source>
</evidence>
<dbReference type="SUPFAM" id="SSF52833">
    <property type="entry name" value="Thioredoxin-like"/>
    <property type="match status" value="1"/>
</dbReference>
<dbReference type="STRING" id="2163413.A0A4P6XG76"/>
<keyword evidence="5 10" id="KW-0732">Signal</keyword>
<evidence type="ECO:0000256" key="3">
    <source>
        <dbReference type="ARBA" id="ARBA00009561"/>
    </source>
</evidence>
<evidence type="ECO:0000256" key="8">
    <source>
        <dbReference type="ARBA" id="ARBA00023136"/>
    </source>
</evidence>
<keyword evidence="6" id="KW-0256">Endoplasmic reticulum</keyword>
<dbReference type="GO" id="GO:0016740">
    <property type="term" value="F:transferase activity"/>
    <property type="evidence" value="ECO:0007669"/>
    <property type="project" value="UniProtKB-KW"/>
</dbReference>
<name>A0A4P6XG76_9ASCO</name>
<dbReference type="Gene3D" id="3.40.30.10">
    <property type="entry name" value="Glutaredoxin"/>
    <property type="match status" value="1"/>
</dbReference>
<evidence type="ECO:0000256" key="9">
    <source>
        <dbReference type="SAM" id="Phobius"/>
    </source>
</evidence>
<evidence type="ECO:0000256" key="7">
    <source>
        <dbReference type="ARBA" id="ARBA00022989"/>
    </source>
</evidence>
<dbReference type="GO" id="GO:0018279">
    <property type="term" value="P:protein N-linked glycosylation via asparagine"/>
    <property type="evidence" value="ECO:0007669"/>
    <property type="project" value="TreeGrafter"/>
</dbReference>
<dbReference type="Proteomes" id="UP000292447">
    <property type="component" value="Chromosome I"/>
</dbReference>
<evidence type="ECO:0000313" key="11">
    <source>
        <dbReference type="EMBL" id="QBM85475.1"/>
    </source>
</evidence>
<evidence type="ECO:0000256" key="10">
    <source>
        <dbReference type="SAM" id="SignalP"/>
    </source>
</evidence>
<keyword evidence="12" id="KW-1185">Reference proteome</keyword>
<feature type="transmembrane region" description="Helical" evidence="9">
    <location>
        <begin position="184"/>
        <end position="201"/>
    </location>
</feature>
<feature type="signal peptide" evidence="10">
    <location>
        <begin position="1"/>
        <end position="19"/>
    </location>
</feature>
<comment type="similarity">
    <text evidence="3">Belongs to the OST3/OST6 family.</text>
</comment>
<proteinExistence type="inferred from homology"/>
<accession>A0A4P6XG76</accession>
<feature type="chain" id="PRO_5020846777" evidence="10">
    <location>
        <begin position="20"/>
        <end position="332"/>
    </location>
</feature>
<protein>
    <submittedName>
        <fullName evidence="11">Oligosaccharyltransferase complex subunit gamma</fullName>
    </submittedName>
</protein>
<feature type="transmembrane region" description="Helical" evidence="9">
    <location>
        <begin position="213"/>
        <end position="232"/>
    </location>
</feature>
<dbReference type="InterPro" id="IPR021149">
    <property type="entry name" value="OligosaccharylTrfase_OST3/OST6"/>
</dbReference>
<gene>
    <name evidence="11" type="primary">MPUL0A00940</name>
    <name evidence="11" type="ORF">METSCH_A00940</name>
</gene>
<comment type="function">
    <text evidence="1">Subunit of the oligosaccharyl transferase (OST) complex that catalyzes the initial transfer of a defined glycan (Glc(3)Man(9)GlcNAc(2) in eukaryotes) from the lipid carrier dolichol-pyrophosphate to an asparagine residue within an Asn-X-Ser/Thr consensus motif in nascent polypeptide chains, the first step in protein N-glycosylation. N-glycosylation occurs cotranslationally and the complex associates with the Sec61 complex at the channel-forming translocon complex that mediates protein translocation across the endoplasmic reticulum (ER). All subunits are required for a maximal enzyme activity.</text>
</comment>
<reference evidence="12" key="1">
    <citation type="submission" date="2019-03" db="EMBL/GenBank/DDBJ databases">
        <title>Snf2 controls pulcherriminic acid biosynthesis and connects pigmentation and antifungal activity of the yeast Metschnikowia pulcherrima.</title>
        <authorList>
            <person name="Gore-Lloyd D."/>
            <person name="Sumann I."/>
            <person name="Brachmann A.O."/>
            <person name="Schneeberger K."/>
            <person name="Ortiz-Merino R.A."/>
            <person name="Moreno-Beltran M."/>
            <person name="Schlaefli M."/>
            <person name="Kirner P."/>
            <person name="Santos Kron A."/>
            <person name="Wolfe K.H."/>
            <person name="Piel J."/>
            <person name="Ahrens C.H."/>
            <person name="Henk D."/>
            <person name="Freimoser F.M."/>
        </authorList>
    </citation>
    <scope>NUCLEOTIDE SEQUENCE [LARGE SCALE GENOMIC DNA]</scope>
    <source>
        <strain evidence="12">APC 1.2</strain>
    </source>
</reference>
<feature type="transmembrane region" description="Helical" evidence="9">
    <location>
        <begin position="265"/>
        <end position="282"/>
    </location>
</feature>
<dbReference type="PANTHER" id="PTHR12692">
    <property type="entry name" value="DOLICHYL-DIPHOSPHOOLIGOSACCHARIDE--PROTEIN GLYCOSYLTRANSFERASE-RELATED"/>
    <property type="match status" value="1"/>
</dbReference>
<evidence type="ECO:0000256" key="4">
    <source>
        <dbReference type="ARBA" id="ARBA00022692"/>
    </source>
</evidence>
<evidence type="ECO:0000256" key="6">
    <source>
        <dbReference type="ARBA" id="ARBA00022824"/>
    </source>
</evidence>
<keyword evidence="8 9" id="KW-0472">Membrane</keyword>
<dbReference type="EMBL" id="CP034456">
    <property type="protein sequence ID" value="QBM85475.1"/>
    <property type="molecule type" value="Genomic_DNA"/>
</dbReference>
<feature type="transmembrane region" description="Helical" evidence="9">
    <location>
        <begin position="294"/>
        <end position="315"/>
    </location>
</feature>
<sequence>MKCWTPFFVFSLLWASVLAAYSNAELRQVLKSKGRGGTIHLSDENYEKVLYGKRDYHLFLFLTSQTPQVNCLLCREFTPNYEIVANSFQRTYPNGVAEDGKNVYFLISEISDSKKFFQIMKLDSIPKVYHYPPSAEGARAASFLTDFKLYEFYQGDHVELFSKWVSSLTGQPIDIYIPLDYGKIALNAFIVFTVVFVLKRFSSQVLAVIKSPFVWGVLSIVFILMFLAGHMFNQIRATPFVRENGPNVEYIAPSPQMQYGLETQVVSTLYGLMGLTFVILVARVSKISNPKAQFIATVIVGATLYLLYGIFLNVFSFKYAGYPYKFFNFLGF</sequence>
<dbReference type="Pfam" id="PF04756">
    <property type="entry name" value="OST3_OST6"/>
    <property type="match status" value="1"/>
</dbReference>
<dbReference type="AlphaFoldDB" id="A0A4P6XG76"/>
<dbReference type="PANTHER" id="PTHR12692:SF0">
    <property type="entry name" value="GH11935P"/>
    <property type="match status" value="1"/>
</dbReference>
<keyword evidence="4 9" id="KW-0812">Transmembrane</keyword>
<evidence type="ECO:0000256" key="1">
    <source>
        <dbReference type="ARBA" id="ARBA00002791"/>
    </source>
</evidence>